<feature type="transmembrane region" description="Helical" evidence="1">
    <location>
        <begin position="6"/>
        <end position="25"/>
    </location>
</feature>
<feature type="transmembrane region" description="Helical" evidence="1">
    <location>
        <begin position="37"/>
        <end position="62"/>
    </location>
</feature>
<dbReference type="Pfam" id="PF20589">
    <property type="entry name" value="DUF6790"/>
    <property type="match status" value="1"/>
</dbReference>
<evidence type="ECO:0000313" key="2">
    <source>
        <dbReference type="EMBL" id="CBH75713.1"/>
    </source>
</evidence>
<keyword evidence="1" id="KW-1133">Transmembrane helix</keyword>
<evidence type="ECO:0000256" key="1">
    <source>
        <dbReference type="SAM" id="Phobius"/>
    </source>
</evidence>
<dbReference type="InterPro" id="IPR046740">
    <property type="entry name" value="DUF6790"/>
</dbReference>
<name>E6PGX5_9ZZZZ</name>
<reference evidence="2" key="1">
    <citation type="submission" date="2009-10" db="EMBL/GenBank/DDBJ databases">
        <title>Diversity of trophic interactions inside an arsenic-rich microbial ecosystem.</title>
        <authorList>
            <person name="Bertin P.N."/>
            <person name="Heinrich-Salmeron A."/>
            <person name="Pelletier E."/>
            <person name="Goulhen-Chollet F."/>
            <person name="Arsene-Ploetze F."/>
            <person name="Gallien S."/>
            <person name="Calteau A."/>
            <person name="Vallenet D."/>
            <person name="Casiot C."/>
            <person name="Chane-Woon-Ming B."/>
            <person name="Giloteaux L."/>
            <person name="Barakat M."/>
            <person name="Bonnefoy V."/>
            <person name="Bruneel O."/>
            <person name="Chandler M."/>
            <person name="Cleiss J."/>
            <person name="Duran R."/>
            <person name="Elbaz-Poulichet F."/>
            <person name="Fonknechten N."/>
            <person name="Lauga B."/>
            <person name="Mornico D."/>
            <person name="Ortet P."/>
            <person name="Schaeffer C."/>
            <person name="Siguier P."/>
            <person name="Alexander Thil Smith A."/>
            <person name="Van Dorsselaer A."/>
            <person name="Weissenbach J."/>
            <person name="Medigue C."/>
            <person name="Le Paslier D."/>
        </authorList>
    </citation>
    <scope>NUCLEOTIDE SEQUENCE</scope>
</reference>
<feature type="transmembrane region" description="Helical" evidence="1">
    <location>
        <begin position="107"/>
        <end position="131"/>
    </location>
</feature>
<proteinExistence type="predicted"/>
<dbReference type="EMBL" id="CABO01000025">
    <property type="protein sequence ID" value="CBI01841.1"/>
    <property type="molecule type" value="Genomic_DNA"/>
</dbReference>
<protein>
    <recommendedName>
        <fullName evidence="4">DoxX family protein</fullName>
    </recommendedName>
</protein>
<dbReference type="EMBL" id="CABL01000015">
    <property type="protein sequence ID" value="CBH75713.1"/>
    <property type="molecule type" value="Genomic_DNA"/>
</dbReference>
<keyword evidence="1" id="KW-0472">Membrane</keyword>
<sequence>MTAAIGAALSHIYLLFYALAVILWWRTMRRARLEHRALDSAFVFWGELLFWYGGLTLIWAGFFHGYEQHIAAASIGWRPSPFEYELGWFEIGIGIAALFARRQNYGYRLALTIPIVIFSFAAAAQHIAMMLTKHNFAPNNAGMMLWLNDIIMPLLLAWLAFAAREESR</sequence>
<evidence type="ECO:0008006" key="4">
    <source>
        <dbReference type="Google" id="ProtNLM"/>
    </source>
</evidence>
<evidence type="ECO:0000313" key="3">
    <source>
        <dbReference type="EMBL" id="CBI01841.1"/>
    </source>
</evidence>
<feature type="transmembrane region" description="Helical" evidence="1">
    <location>
        <begin position="82"/>
        <end position="100"/>
    </location>
</feature>
<organism evidence="2">
    <name type="scientific">mine drainage metagenome</name>
    <dbReference type="NCBI Taxonomy" id="410659"/>
    <lineage>
        <taxon>unclassified sequences</taxon>
        <taxon>metagenomes</taxon>
        <taxon>ecological metagenomes</taxon>
    </lineage>
</organism>
<gene>
    <name evidence="2" type="ORF">CARN1_2467</name>
    <name evidence="3" type="ORF">CARN4_0833</name>
</gene>
<keyword evidence="1" id="KW-0812">Transmembrane</keyword>
<dbReference type="AlphaFoldDB" id="E6PGX5"/>
<accession>E6PGX5</accession>
<feature type="transmembrane region" description="Helical" evidence="1">
    <location>
        <begin position="143"/>
        <end position="163"/>
    </location>
</feature>
<comment type="caution">
    <text evidence="2">The sequence shown here is derived from an EMBL/GenBank/DDBJ whole genome shotgun (WGS) entry which is preliminary data.</text>
</comment>